<dbReference type="SUPFAM" id="SSF51126">
    <property type="entry name" value="Pectin lyase-like"/>
    <property type="match status" value="1"/>
</dbReference>
<accession>A0A4Q9VE05</accession>
<organism evidence="1 2">
    <name type="scientific">Siculibacillus lacustris</name>
    <dbReference type="NCBI Taxonomy" id="1549641"/>
    <lineage>
        <taxon>Bacteria</taxon>
        <taxon>Pseudomonadati</taxon>
        <taxon>Pseudomonadota</taxon>
        <taxon>Alphaproteobacteria</taxon>
        <taxon>Hyphomicrobiales</taxon>
        <taxon>Ancalomicrobiaceae</taxon>
        <taxon>Siculibacillus</taxon>
    </lineage>
</organism>
<dbReference type="EMBL" id="SJFN01000049">
    <property type="protein sequence ID" value="TBW32958.1"/>
    <property type="molecule type" value="Genomic_DNA"/>
</dbReference>
<name>A0A4Q9VE05_9HYPH</name>
<comment type="caution">
    <text evidence="1">The sequence shown here is derived from an EMBL/GenBank/DDBJ whole genome shotgun (WGS) entry which is preliminary data.</text>
</comment>
<evidence type="ECO:0008006" key="3">
    <source>
        <dbReference type="Google" id="ProtNLM"/>
    </source>
</evidence>
<proteinExistence type="predicted"/>
<dbReference type="InterPro" id="IPR011050">
    <property type="entry name" value="Pectin_lyase_fold/virulence"/>
</dbReference>
<sequence>MITLTRRGLIGGALTAPWAMRDAAFAATGDVFHVDSVSGSDAADGRSPATAWKTTEKVSAGRYRAGSSILFRRGRSFPLSSTLRLQSATGGHRHLETGEAPVTLGAYGGSPGEPLPRISSWKVLDPAGWTSAGPDLWRIDVNAALLPEGSHTPGRDGANIGRLSVDGAIKTVKKRSAVALKSDWEFFSDQEQFLYVFSHDNPKDRAATIKASPNVRMLALDSGITARDLWFEGTGGNAADLYWDTDIQWCVFHTIGGSFLSDGRRYGNGVQQFGSGYDITARNNLFWECYDTALTCQGYPMDKPNSGWENIDYSDNWIARCQSAMEIWATYGKGKALGTCPPGSGFRNVRARRLRLFDLGRGASRLGRLDYQIWAAFIEPAPIETPYRPVPISVAEMKNCSDRLLFGPSSQDRTRPALDFVLEPSDLSLPEKSLIANGSGYRVEQWDAYVRQTGIGVGSTMRIEPEATTGFGETVLTPFETLHARWAASRG</sequence>
<dbReference type="InterPro" id="IPR012334">
    <property type="entry name" value="Pectin_lyas_fold"/>
</dbReference>
<dbReference type="AlphaFoldDB" id="A0A4Q9VE05"/>
<evidence type="ECO:0000313" key="1">
    <source>
        <dbReference type="EMBL" id="TBW32958.1"/>
    </source>
</evidence>
<dbReference type="Proteomes" id="UP000292781">
    <property type="component" value="Unassembled WGS sequence"/>
</dbReference>
<dbReference type="Gene3D" id="2.160.20.10">
    <property type="entry name" value="Single-stranded right-handed beta-helix, Pectin lyase-like"/>
    <property type="match status" value="1"/>
</dbReference>
<evidence type="ECO:0000313" key="2">
    <source>
        <dbReference type="Proteomes" id="UP000292781"/>
    </source>
</evidence>
<dbReference type="RefSeq" id="WP_131311617.1">
    <property type="nucleotide sequence ID" value="NZ_SJFN01000049.1"/>
</dbReference>
<dbReference type="OrthoDB" id="3333873at2"/>
<protein>
    <recommendedName>
        <fullName evidence="3">Right-handed parallel beta-helix repeat-containing protein</fullName>
    </recommendedName>
</protein>
<keyword evidence="2" id="KW-1185">Reference proteome</keyword>
<reference evidence="1 2" key="1">
    <citation type="submission" date="2019-02" db="EMBL/GenBank/DDBJ databases">
        <title>Siculibacillus lacustris gen. nov., sp. nov., a new rosette-forming bacterium isolated from a freshwater crater lake (Lake St. Ana, Romania).</title>
        <authorList>
            <person name="Felfoldi T."/>
            <person name="Marton Z."/>
            <person name="Szabo A."/>
            <person name="Mentes A."/>
            <person name="Boka K."/>
            <person name="Marialigeti K."/>
            <person name="Mathe I."/>
            <person name="Koncz M."/>
            <person name="Schumann P."/>
            <person name="Toth E."/>
        </authorList>
    </citation>
    <scope>NUCLEOTIDE SEQUENCE [LARGE SCALE GENOMIC DNA]</scope>
    <source>
        <strain evidence="1 2">SA-279</strain>
    </source>
</reference>
<gene>
    <name evidence="1" type="ORF">EYW49_21130</name>
</gene>